<comment type="caution">
    <text evidence="3">The sequence shown here is derived from an EMBL/GenBank/DDBJ whole genome shotgun (WGS) entry which is preliminary data.</text>
</comment>
<feature type="domain" description="Fe-S metabolism associated" evidence="2">
    <location>
        <begin position="11"/>
        <end position="128"/>
    </location>
</feature>
<dbReference type="PANTHER" id="PTHR43597:SF5">
    <property type="entry name" value="SUFE-LIKE PROTEIN 2, CHLOROPLASTIC"/>
    <property type="match status" value="1"/>
</dbReference>
<reference evidence="3 4" key="2">
    <citation type="submission" date="2017-10" db="EMBL/GenBank/DDBJ databases">
        <authorList>
            <person name="Banno H."/>
            <person name="Chua N.-H."/>
        </authorList>
    </citation>
    <scope>NUCLEOTIDE SEQUENCE [LARGE SCALE GENOMIC DNA]</scope>
    <source>
        <strain evidence="3 4">JK623</strain>
    </source>
</reference>
<dbReference type="Proteomes" id="UP000224563">
    <property type="component" value="Unassembled WGS sequence"/>
</dbReference>
<evidence type="ECO:0000259" key="2">
    <source>
        <dbReference type="Pfam" id="PF02657"/>
    </source>
</evidence>
<dbReference type="Pfam" id="PF02657">
    <property type="entry name" value="SufE"/>
    <property type="match status" value="1"/>
</dbReference>
<sequence>MLQERWNSIKEELFQFDDEYTRYSFLVELSAYVSPHQEQLMQPQYLYEGCQSKVWLKLGQKNGCLTIEATSDTMLIRGILYVIMELYRDVPLCEIAEHPIPFLEECGFATQLTAARNSGIKGILDEINMFCARNQTTV</sequence>
<name>A0A2G3E3M5_9FIRM</name>
<dbReference type="RefSeq" id="WP_099385925.1">
    <property type="nucleotide sequence ID" value="NZ_JANSWH010000086.1"/>
</dbReference>
<evidence type="ECO:0000313" key="3">
    <source>
        <dbReference type="EMBL" id="PHU37897.1"/>
    </source>
</evidence>
<accession>A0A2G3E3M5</accession>
<dbReference type="InterPro" id="IPR003808">
    <property type="entry name" value="Fe-S_metab-assoc_dom"/>
</dbReference>
<gene>
    <name evidence="3" type="ORF">CSX02_05500</name>
</gene>
<dbReference type="Gene3D" id="3.90.1010.10">
    <property type="match status" value="1"/>
</dbReference>
<dbReference type="SUPFAM" id="SSF82649">
    <property type="entry name" value="SufE/NifU"/>
    <property type="match status" value="1"/>
</dbReference>
<organism evidence="3 4">
    <name type="scientific">Agathobacter ruminis</name>
    <dbReference type="NCBI Taxonomy" id="1712665"/>
    <lineage>
        <taxon>Bacteria</taxon>
        <taxon>Bacillati</taxon>
        <taxon>Bacillota</taxon>
        <taxon>Clostridia</taxon>
        <taxon>Lachnospirales</taxon>
        <taxon>Lachnospiraceae</taxon>
        <taxon>Agathobacter</taxon>
    </lineage>
</organism>
<evidence type="ECO:0000313" key="4">
    <source>
        <dbReference type="Proteomes" id="UP000224563"/>
    </source>
</evidence>
<dbReference type="EMBL" id="PDYG01000024">
    <property type="protein sequence ID" value="PHU37897.1"/>
    <property type="molecule type" value="Genomic_DNA"/>
</dbReference>
<dbReference type="AlphaFoldDB" id="A0A2G3E3M5"/>
<dbReference type="PANTHER" id="PTHR43597">
    <property type="entry name" value="SULFUR ACCEPTOR PROTEIN CSDE"/>
    <property type="match status" value="1"/>
</dbReference>
<evidence type="ECO:0000256" key="1">
    <source>
        <dbReference type="ARBA" id="ARBA00010282"/>
    </source>
</evidence>
<protein>
    <recommendedName>
        <fullName evidence="2">Fe-S metabolism associated domain-containing protein</fullName>
    </recommendedName>
</protein>
<keyword evidence="4" id="KW-1185">Reference proteome</keyword>
<proteinExistence type="inferred from homology"/>
<reference evidence="3 4" key="1">
    <citation type="submission" date="2017-10" db="EMBL/GenBank/DDBJ databases">
        <title>Resolving the taxonomy of Roseburia spp., Eubacterium rectale and Agathobacter spp. through phylogenomic analysis.</title>
        <authorList>
            <person name="Sheridan P.O."/>
            <person name="Walker A.W."/>
            <person name="Duncan S.H."/>
            <person name="Scott K.P."/>
            <person name="Toole P.W.O."/>
            <person name="Luis P."/>
            <person name="Flint H.J."/>
        </authorList>
    </citation>
    <scope>NUCLEOTIDE SEQUENCE [LARGE SCALE GENOMIC DNA]</scope>
    <source>
        <strain evidence="3 4">JK623</strain>
    </source>
</reference>
<comment type="similarity">
    <text evidence="1">Belongs to the SufE family.</text>
</comment>